<dbReference type="Proteomes" id="UP000320582">
    <property type="component" value="Unassembled WGS sequence"/>
</dbReference>
<dbReference type="Pfam" id="PF11536">
    <property type="entry name" value="DUF3226"/>
    <property type="match status" value="1"/>
</dbReference>
<proteinExistence type="predicted"/>
<dbReference type="InterPro" id="IPR024508">
    <property type="entry name" value="DUF3226"/>
</dbReference>
<sequence>MRNFIFATEGAHDVSFLGKLLVRRGFEKTTIFDKLPAEWKPLFPKKFPWNGNSIERVARFPEVFQKDDLVVGLLNSGGDSRLISVVRNTLDILIPGNVERVVIFSDADCEPASKRFDNLTAALKNINDLAAVEKAPGYPIPVPSKIGILECGNPEVAIFVFPDNFNSGTLEDILFECSSISHPDLSKMTSDFVASLDSELAGGHKSLIKMRQGSNNKKCIMGSIANVLKPGSSLAVAVEQQKLIPEIKESPQIVMDVDNFVKKCLL</sequence>
<organism evidence="1 2">
    <name type="scientific">Roseinatronobacter monicus</name>
    <dbReference type="NCBI Taxonomy" id="393481"/>
    <lineage>
        <taxon>Bacteria</taxon>
        <taxon>Pseudomonadati</taxon>
        <taxon>Pseudomonadota</taxon>
        <taxon>Alphaproteobacteria</taxon>
        <taxon>Rhodobacterales</taxon>
        <taxon>Paracoccaceae</taxon>
        <taxon>Roseinatronobacter</taxon>
    </lineage>
</organism>
<dbReference type="RefSeq" id="WP_142080152.1">
    <property type="nucleotide sequence ID" value="NZ_VFPT01000001.1"/>
</dbReference>
<gene>
    <name evidence="1" type="ORF">BD293_1057</name>
</gene>
<evidence type="ECO:0000313" key="2">
    <source>
        <dbReference type="Proteomes" id="UP000320582"/>
    </source>
</evidence>
<comment type="caution">
    <text evidence="1">The sequence shown here is derived from an EMBL/GenBank/DDBJ whole genome shotgun (WGS) entry which is preliminary data.</text>
</comment>
<keyword evidence="2" id="KW-1185">Reference proteome</keyword>
<reference evidence="1 2" key="1">
    <citation type="submission" date="2019-06" db="EMBL/GenBank/DDBJ databases">
        <title>Genomic Encyclopedia of Archaeal and Bacterial Type Strains, Phase II (KMG-II): from individual species to whole genera.</title>
        <authorList>
            <person name="Goeker M."/>
        </authorList>
    </citation>
    <scope>NUCLEOTIDE SEQUENCE [LARGE SCALE GENOMIC DNA]</scope>
    <source>
        <strain evidence="1 2">DSM 18423</strain>
    </source>
</reference>
<protein>
    <recommendedName>
        <fullName evidence="3">DUF3226 domain-containing protein</fullName>
    </recommendedName>
</protein>
<evidence type="ECO:0000313" key="1">
    <source>
        <dbReference type="EMBL" id="TQM92450.1"/>
    </source>
</evidence>
<name>A0A543KBK5_9RHOB</name>
<dbReference type="AlphaFoldDB" id="A0A543KBK5"/>
<accession>A0A543KBK5</accession>
<dbReference type="EMBL" id="VFPT01000001">
    <property type="protein sequence ID" value="TQM92450.1"/>
    <property type="molecule type" value="Genomic_DNA"/>
</dbReference>
<dbReference type="OrthoDB" id="5517842at2"/>
<evidence type="ECO:0008006" key="3">
    <source>
        <dbReference type="Google" id="ProtNLM"/>
    </source>
</evidence>